<evidence type="ECO:0000313" key="2">
    <source>
        <dbReference type="EMBL" id="ETX03638.1"/>
    </source>
</evidence>
<comment type="caution">
    <text evidence="2">The sequence shown here is derived from an EMBL/GenBank/DDBJ whole genome shotgun (WGS) entry which is preliminary data.</text>
</comment>
<evidence type="ECO:0000313" key="3">
    <source>
        <dbReference type="Proteomes" id="UP000019141"/>
    </source>
</evidence>
<feature type="region of interest" description="Disordered" evidence="1">
    <location>
        <begin position="158"/>
        <end position="211"/>
    </location>
</feature>
<proteinExistence type="predicted"/>
<evidence type="ECO:0000256" key="1">
    <source>
        <dbReference type="SAM" id="MobiDB-lite"/>
    </source>
</evidence>
<geneLocation type="plasmid" evidence="2">
    <name>pTSY</name>
</geneLocation>
<dbReference type="Proteomes" id="UP000019141">
    <property type="component" value="Unassembled WGS sequence"/>
</dbReference>
<dbReference type="EMBL" id="AZHW01000019">
    <property type="protein sequence ID" value="ETX03638.1"/>
    <property type="molecule type" value="Genomic_DNA"/>
</dbReference>
<keyword evidence="2" id="KW-0614">Plasmid</keyword>
<protein>
    <submittedName>
        <fullName evidence="2">Uncharacterized protein</fullName>
    </submittedName>
</protein>
<name>W4M0G1_ENTF1</name>
<accession>W4M0G1</accession>
<dbReference type="HOGENOM" id="CLU_1303032_0_0_7"/>
<organism evidence="2 3">
    <name type="scientific">Entotheonella factor</name>
    <dbReference type="NCBI Taxonomy" id="1429438"/>
    <lineage>
        <taxon>Bacteria</taxon>
        <taxon>Pseudomonadati</taxon>
        <taxon>Nitrospinota/Tectimicrobiota group</taxon>
        <taxon>Candidatus Tectimicrobiota</taxon>
        <taxon>Candidatus Entotheonellia</taxon>
        <taxon>Candidatus Entotheonellales</taxon>
        <taxon>Candidatus Entotheonellaceae</taxon>
        <taxon>Candidatus Entotheonella</taxon>
    </lineage>
</organism>
<reference evidence="2 3" key="1">
    <citation type="journal article" date="2014" name="Nature">
        <title>An environmental bacterial taxon with a large and distinct metabolic repertoire.</title>
        <authorList>
            <person name="Wilson M.C."/>
            <person name="Mori T."/>
            <person name="Ruckert C."/>
            <person name="Uria A.R."/>
            <person name="Helf M.J."/>
            <person name="Takada K."/>
            <person name="Gernert C."/>
            <person name="Steffens U.A."/>
            <person name="Heycke N."/>
            <person name="Schmitt S."/>
            <person name="Rinke C."/>
            <person name="Helfrich E.J."/>
            <person name="Brachmann A.O."/>
            <person name="Gurgui C."/>
            <person name="Wakimoto T."/>
            <person name="Kracht M."/>
            <person name="Crusemann M."/>
            <person name="Hentschel U."/>
            <person name="Abe I."/>
            <person name="Matsunaga S."/>
            <person name="Kalinowski J."/>
            <person name="Takeyama H."/>
            <person name="Piel J."/>
        </authorList>
    </citation>
    <scope>NUCLEOTIDE SEQUENCE [LARGE SCALE GENOMIC DNA]</scope>
    <source>
        <strain evidence="3">TSY1</strain>
        <plasmid evidence="2">pTSY</plasmid>
    </source>
</reference>
<feature type="compositionally biased region" description="Basic residues" evidence="1">
    <location>
        <begin position="195"/>
        <end position="211"/>
    </location>
</feature>
<keyword evidence="3" id="KW-1185">Reference proteome</keyword>
<feature type="compositionally biased region" description="Polar residues" evidence="1">
    <location>
        <begin position="171"/>
        <end position="191"/>
    </location>
</feature>
<gene>
    <name evidence="2" type="ORF">ETSY1_46605</name>
</gene>
<sequence>MAQNAKQHQCVQSPDNPTLYFSPHEAEAIGLSEAIVIARLRFWLGRTKHIFGGRPWVYNTYSEWQRQFPFWSVFTVKAIFRRLEQLGVLESTQRFNANRWYKRKWYTLHEDVLAEMLGTDVVPGVGPTLVPNGAEPETIELAEPQAVAMSAEATIDEQPTLPLEGIATDSIEGTESAPSLSRRSTKRSPQSARARPMKRLAHTRFRHQSPW</sequence>
<dbReference type="AlphaFoldDB" id="W4M0G1"/>